<sequence length="165" mass="18528">MGAIDEHWCTLCKKKLDKTKDKYLDFELIHQAAKPLVKKWKKPKGLICMECIEKDPKLKKLVDSILAAGNPVFVADITCHSFSVCPNYQPSSKPNVNCRHIAVIGDTVYCKRSHPGSLKLMVERAERLRLERQAALRLIKRAFRNLPEPARQAAEGMFADAVGGA</sequence>
<gene>
    <name evidence="1" type="ORF">S12H4_21456</name>
</gene>
<dbReference type="EMBL" id="BARW01011040">
    <property type="protein sequence ID" value="GAI83450.1"/>
    <property type="molecule type" value="Genomic_DNA"/>
</dbReference>
<feature type="non-terminal residue" evidence="1">
    <location>
        <position position="165"/>
    </location>
</feature>
<protein>
    <submittedName>
        <fullName evidence="1">Uncharacterized protein</fullName>
    </submittedName>
</protein>
<reference evidence="1" key="1">
    <citation type="journal article" date="2014" name="Front. Microbiol.">
        <title>High frequency of phylogenetically diverse reductive dehalogenase-homologous genes in deep subseafloor sedimentary metagenomes.</title>
        <authorList>
            <person name="Kawai M."/>
            <person name="Futagami T."/>
            <person name="Toyoda A."/>
            <person name="Takaki Y."/>
            <person name="Nishi S."/>
            <person name="Hori S."/>
            <person name="Arai W."/>
            <person name="Tsubouchi T."/>
            <person name="Morono Y."/>
            <person name="Uchiyama I."/>
            <person name="Ito T."/>
            <person name="Fujiyama A."/>
            <person name="Inagaki F."/>
            <person name="Takami H."/>
        </authorList>
    </citation>
    <scope>NUCLEOTIDE SEQUENCE</scope>
    <source>
        <strain evidence="1">Expedition CK06-06</strain>
    </source>
</reference>
<accession>X1T7E3</accession>
<comment type="caution">
    <text evidence="1">The sequence shown here is derived from an EMBL/GenBank/DDBJ whole genome shotgun (WGS) entry which is preliminary data.</text>
</comment>
<proteinExistence type="predicted"/>
<evidence type="ECO:0000313" key="1">
    <source>
        <dbReference type="EMBL" id="GAI83450.1"/>
    </source>
</evidence>
<dbReference type="AlphaFoldDB" id="X1T7E3"/>
<organism evidence="1">
    <name type="scientific">marine sediment metagenome</name>
    <dbReference type="NCBI Taxonomy" id="412755"/>
    <lineage>
        <taxon>unclassified sequences</taxon>
        <taxon>metagenomes</taxon>
        <taxon>ecological metagenomes</taxon>
    </lineage>
</organism>
<name>X1T7E3_9ZZZZ</name>